<dbReference type="RefSeq" id="WP_012258707.1">
    <property type="nucleotide sequence ID" value="NC_010175.1"/>
</dbReference>
<gene>
    <name evidence="2" type="ordered locus">Caur_2853</name>
</gene>
<evidence type="ECO:0000313" key="2">
    <source>
        <dbReference type="EMBL" id="ABY36054.1"/>
    </source>
</evidence>
<name>A9WF70_CHLAA</name>
<dbReference type="PANTHER" id="PTHR42912:SF93">
    <property type="entry name" value="N6-ADENOSINE-METHYLTRANSFERASE TMT1A"/>
    <property type="match status" value="1"/>
</dbReference>
<dbReference type="HOGENOM" id="CLU_1160168_0_0_0"/>
<dbReference type="EMBL" id="CP000909">
    <property type="protein sequence ID" value="ABY36054.1"/>
    <property type="molecule type" value="Genomic_DNA"/>
</dbReference>
<dbReference type="Gene3D" id="3.40.50.150">
    <property type="entry name" value="Vaccinia Virus protein VP39"/>
    <property type="match status" value="1"/>
</dbReference>
<dbReference type="KEGG" id="cau:Caur_2853"/>
<dbReference type="GO" id="GO:0008757">
    <property type="term" value="F:S-adenosylmethionine-dependent methyltransferase activity"/>
    <property type="evidence" value="ECO:0007669"/>
    <property type="project" value="InterPro"/>
</dbReference>
<dbReference type="CDD" id="cd02440">
    <property type="entry name" value="AdoMet_MTases"/>
    <property type="match status" value="1"/>
</dbReference>
<dbReference type="GO" id="GO:0032259">
    <property type="term" value="P:methylation"/>
    <property type="evidence" value="ECO:0007669"/>
    <property type="project" value="UniProtKB-KW"/>
</dbReference>
<dbReference type="Proteomes" id="UP000002008">
    <property type="component" value="Chromosome"/>
</dbReference>
<dbReference type="eggNOG" id="COG2226">
    <property type="taxonomic scope" value="Bacteria"/>
</dbReference>
<dbReference type="InterPro" id="IPR013216">
    <property type="entry name" value="Methyltransf_11"/>
</dbReference>
<proteinExistence type="predicted"/>
<feature type="domain" description="Methyltransferase type 11" evidence="1">
    <location>
        <begin position="29"/>
        <end position="119"/>
    </location>
</feature>
<dbReference type="GO" id="GO:0008168">
    <property type="term" value="F:methyltransferase activity"/>
    <property type="evidence" value="ECO:0000318"/>
    <property type="project" value="GO_Central"/>
</dbReference>
<dbReference type="InParanoid" id="A9WF70"/>
<dbReference type="SUPFAM" id="SSF53335">
    <property type="entry name" value="S-adenosyl-L-methionine-dependent methyltransferases"/>
    <property type="match status" value="1"/>
</dbReference>
<accession>A9WF70</accession>
<keyword evidence="2" id="KW-0489">Methyltransferase</keyword>
<dbReference type="PANTHER" id="PTHR42912">
    <property type="entry name" value="METHYLTRANSFERASE"/>
    <property type="match status" value="1"/>
</dbReference>
<dbReference type="STRING" id="324602.Caur_2853"/>
<dbReference type="Pfam" id="PF08241">
    <property type="entry name" value="Methyltransf_11"/>
    <property type="match status" value="1"/>
</dbReference>
<protein>
    <submittedName>
        <fullName evidence="2">Methyltransferase type 11</fullName>
    </submittedName>
</protein>
<dbReference type="PATRIC" id="fig|324602.8.peg.3212"/>
<keyword evidence="2" id="KW-0808">Transferase</keyword>
<dbReference type="EnsemblBacteria" id="ABY36054">
    <property type="protein sequence ID" value="ABY36054"/>
    <property type="gene ID" value="Caur_2853"/>
</dbReference>
<sequence length="222" mass="23963">MITRLHEPYLALLQQAMLAATPSGSRVALDLGCGDGSKTRWLRACSASDALIVGVDRDGSVLRAADDMMFIAGDASHLPLRDACIDLVWCIAALNLFPHRHLALREMWRVLRHGGTLVVASAGEYWVRLRNHPAPLIAALPDTPLPLPPADGLDEEWLLLMAAAGFQPRQTQAYLLDGGRLAQVALINSEALTSYLSLPPCASPVADPEPRHLLIVTSARKG</sequence>
<reference evidence="3" key="1">
    <citation type="journal article" date="2011" name="BMC Genomics">
        <title>Complete genome sequence of the filamentous anoxygenic phototrophic bacterium Chloroflexus aurantiacus.</title>
        <authorList>
            <person name="Tang K.H."/>
            <person name="Barry K."/>
            <person name="Chertkov O."/>
            <person name="Dalin E."/>
            <person name="Han C.S."/>
            <person name="Hauser L.J."/>
            <person name="Honchak B.M."/>
            <person name="Karbach L.E."/>
            <person name="Land M.L."/>
            <person name="Lapidus A."/>
            <person name="Larimer F.W."/>
            <person name="Mikhailova N."/>
            <person name="Pitluck S."/>
            <person name="Pierson B.K."/>
            <person name="Blankenship R.E."/>
        </authorList>
    </citation>
    <scope>NUCLEOTIDE SEQUENCE [LARGE SCALE GENOMIC DNA]</scope>
    <source>
        <strain evidence="3">ATCC 29366 / DSM 635 / J-10-fl</strain>
    </source>
</reference>
<dbReference type="InterPro" id="IPR050508">
    <property type="entry name" value="Methyltransf_Superfamily"/>
</dbReference>
<keyword evidence="3" id="KW-1185">Reference proteome</keyword>
<dbReference type="InterPro" id="IPR029063">
    <property type="entry name" value="SAM-dependent_MTases_sf"/>
</dbReference>
<dbReference type="AlphaFoldDB" id="A9WF70"/>
<evidence type="ECO:0000313" key="3">
    <source>
        <dbReference type="Proteomes" id="UP000002008"/>
    </source>
</evidence>
<evidence type="ECO:0000259" key="1">
    <source>
        <dbReference type="Pfam" id="PF08241"/>
    </source>
</evidence>
<organism evidence="2 3">
    <name type="scientific">Chloroflexus aurantiacus (strain ATCC 29366 / DSM 635 / J-10-fl)</name>
    <dbReference type="NCBI Taxonomy" id="324602"/>
    <lineage>
        <taxon>Bacteria</taxon>
        <taxon>Bacillati</taxon>
        <taxon>Chloroflexota</taxon>
        <taxon>Chloroflexia</taxon>
        <taxon>Chloroflexales</taxon>
        <taxon>Chloroflexineae</taxon>
        <taxon>Chloroflexaceae</taxon>
        <taxon>Chloroflexus</taxon>
    </lineage>
</organism>